<organism evidence="1">
    <name type="scientific">uncultured organism MedDCM-OCT-S04-C100</name>
    <dbReference type="NCBI Taxonomy" id="743605"/>
    <lineage>
        <taxon>unclassified sequences</taxon>
        <taxon>environmental samples</taxon>
    </lineage>
</organism>
<evidence type="ECO:0000313" key="1">
    <source>
        <dbReference type="EMBL" id="ADD95970.1"/>
    </source>
</evidence>
<proteinExistence type="predicted"/>
<protein>
    <submittedName>
        <fullName evidence="1">Uncharacterized protein</fullName>
    </submittedName>
</protein>
<dbReference type="AlphaFoldDB" id="D6PJR9"/>
<sequence>MAAGAELFERVAAQYGAEMLRTNKEHAAQRATDFAFGSVGQAVAPLIVKGFKGSITGFGKTGKATSERLANYIDAGVTPSLGQVTQKQGIQTVELFLGNVPGASGKIAAVAQKAQDDLAKKALNIATKNIGKVIPADEVSVGRIINQGIKNGVNASDGFVGRFQAKSGSLFGELDKYLKPKQGIKLENTVTKLRDIVAPVKGAEGTSVVFKNQFLDDILKGLEKDLAKGGGTLPYQAVKSIKGKIGNKISSFDLINPVDKAQLKTIYGVLSEDIKIALKGNTKGLNALSRANKYYQSGLKRVDDYLLPIAKTADPDRIASLLINTGKEGSSRLNAIKKSLTTDQYNVFLSNVIDRMGRLQASQALAGDFVEGVGKFSSETFLTNYNKLSKAAKESLFSGKGWTSGMQKDFDQILNISNFIRQSGKTFRNPSGTADRVIGQGILLGGGAGAFVANPAFALVGLPLIIGGARVTAGLMTNPSFIKWLAQGIKIGQNKGVDGAIQHLGRLGVIMGNADSETRQSINEYLQMILGQEKKD</sequence>
<dbReference type="EMBL" id="GU943112">
    <property type="protein sequence ID" value="ADD95970.1"/>
    <property type="molecule type" value="Genomic_DNA"/>
</dbReference>
<name>D6PJR9_9ZZZZ</name>
<reference evidence="1" key="1">
    <citation type="journal article" date="2010" name="ISME J.">
        <title>Metagenome of the Mediterranean deep chlorophyll maximum studied by direct and fosmid library 454 pyrosequencing.</title>
        <authorList>
            <person name="Ghai R."/>
            <person name="Martin-Cuadrado A.B."/>
            <person name="Molto A.G."/>
            <person name="Heredia I.G."/>
            <person name="Cabrera R."/>
            <person name="Martin J."/>
            <person name="Verdu M."/>
            <person name="Deschamps P."/>
            <person name="Moreira D."/>
            <person name="Lopez-Garcia P."/>
            <person name="Mira A."/>
            <person name="Rodriguez-Valera F."/>
        </authorList>
    </citation>
    <scope>NUCLEOTIDE SEQUENCE</scope>
</reference>
<accession>D6PJR9</accession>